<name>A0ABP1DRW9_9APHY</name>
<feature type="region of interest" description="Disordered" evidence="1">
    <location>
        <begin position="156"/>
        <end position="185"/>
    </location>
</feature>
<evidence type="ECO:0000256" key="1">
    <source>
        <dbReference type="SAM" id="MobiDB-lite"/>
    </source>
</evidence>
<proteinExistence type="predicted"/>
<organism evidence="2 3">
    <name type="scientific">Somion occarium</name>
    <dbReference type="NCBI Taxonomy" id="3059160"/>
    <lineage>
        <taxon>Eukaryota</taxon>
        <taxon>Fungi</taxon>
        <taxon>Dikarya</taxon>
        <taxon>Basidiomycota</taxon>
        <taxon>Agaricomycotina</taxon>
        <taxon>Agaricomycetes</taxon>
        <taxon>Polyporales</taxon>
        <taxon>Cerrenaceae</taxon>
        <taxon>Somion</taxon>
    </lineage>
</organism>
<feature type="compositionally biased region" description="Low complexity" evidence="1">
    <location>
        <begin position="82"/>
        <end position="95"/>
    </location>
</feature>
<feature type="region of interest" description="Disordered" evidence="1">
    <location>
        <begin position="53"/>
        <end position="98"/>
    </location>
</feature>
<accession>A0ABP1DRW9</accession>
<feature type="compositionally biased region" description="Low complexity" evidence="1">
    <location>
        <begin position="169"/>
        <end position="185"/>
    </location>
</feature>
<evidence type="ECO:0000313" key="3">
    <source>
        <dbReference type="Proteomes" id="UP001497453"/>
    </source>
</evidence>
<sequence length="354" mass="39243">MSKRKRVPVAVHSELTEYSALLRALRTTDTLDLTSHVIPENVLRRFHTERDSQNLNDDVDSTNVDTNILPSPSRAPSAGLQSDAMSVDVSPSSSRRPSHKEITWTRWPLLVGDVHIPEFSFEDEVRNMAKQILELKMRASLRQGLPEGHVLASEATQTNTVSDDDSPKDASPPASPSSASTTLDASESLPHHVLNPLCQATATHLSQILGSVASMVPDVHISMQDRLKPVDWQDLLGMVGECGFVDQSIIQRVRDRMLALYPEDEAYREVCTISSLVILLLGIRIDVFPRSPIETSPFYSRTGMIRKQLASQTGNGLQRRRKSAALRLRGPDIVEPTLEMAALGLMTLLRILHH</sequence>
<protein>
    <submittedName>
        <fullName evidence="2">Uncharacterized protein</fullName>
    </submittedName>
</protein>
<keyword evidence="3" id="KW-1185">Reference proteome</keyword>
<gene>
    <name evidence="2" type="ORF">GFSPODELE1_LOCUS7573</name>
</gene>
<dbReference type="EMBL" id="OZ037948">
    <property type="protein sequence ID" value="CAL1709927.1"/>
    <property type="molecule type" value="Genomic_DNA"/>
</dbReference>
<dbReference type="Proteomes" id="UP001497453">
    <property type="component" value="Chromosome 5"/>
</dbReference>
<evidence type="ECO:0000313" key="2">
    <source>
        <dbReference type="EMBL" id="CAL1709927.1"/>
    </source>
</evidence>
<reference evidence="3" key="1">
    <citation type="submission" date="2024-04" db="EMBL/GenBank/DDBJ databases">
        <authorList>
            <person name="Shaw F."/>
            <person name="Minotto A."/>
        </authorList>
    </citation>
    <scope>NUCLEOTIDE SEQUENCE [LARGE SCALE GENOMIC DNA]</scope>
</reference>